<evidence type="ECO:0000256" key="2">
    <source>
        <dbReference type="SAM" id="Phobius"/>
    </source>
</evidence>
<dbReference type="EMBL" id="BMIP01000011">
    <property type="protein sequence ID" value="GGD82085.1"/>
    <property type="molecule type" value="Genomic_DNA"/>
</dbReference>
<protein>
    <recommendedName>
        <fullName evidence="3">TraG N-terminal Proteobacteria domain-containing protein</fullName>
    </recommendedName>
</protein>
<feature type="region of interest" description="Disordered" evidence="1">
    <location>
        <begin position="938"/>
        <end position="959"/>
    </location>
</feature>
<evidence type="ECO:0000259" key="3">
    <source>
        <dbReference type="Pfam" id="PF07916"/>
    </source>
</evidence>
<accession>A0A916ZA18</accession>
<reference evidence="4" key="1">
    <citation type="journal article" date="2014" name="Int. J. Syst. Evol. Microbiol.">
        <title>Complete genome sequence of Corynebacterium casei LMG S-19264T (=DSM 44701T), isolated from a smear-ripened cheese.</title>
        <authorList>
            <consortium name="US DOE Joint Genome Institute (JGI-PGF)"/>
            <person name="Walter F."/>
            <person name="Albersmeier A."/>
            <person name="Kalinowski J."/>
            <person name="Ruckert C."/>
        </authorList>
    </citation>
    <scope>NUCLEOTIDE SEQUENCE</scope>
    <source>
        <strain evidence="4">CGMCC 1.15360</strain>
    </source>
</reference>
<dbReference type="Pfam" id="PF07916">
    <property type="entry name" value="TraG_N"/>
    <property type="match status" value="1"/>
</dbReference>
<reference evidence="4" key="2">
    <citation type="submission" date="2020-09" db="EMBL/GenBank/DDBJ databases">
        <authorList>
            <person name="Sun Q."/>
            <person name="Zhou Y."/>
        </authorList>
    </citation>
    <scope>NUCLEOTIDE SEQUENCE</scope>
    <source>
        <strain evidence="4">CGMCC 1.15360</strain>
    </source>
</reference>
<dbReference type="InterPro" id="IPR012931">
    <property type="entry name" value="TraG_N_Proteobacteria"/>
</dbReference>
<evidence type="ECO:0000313" key="5">
    <source>
        <dbReference type="Proteomes" id="UP000612349"/>
    </source>
</evidence>
<feature type="transmembrane region" description="Helical" evidence="2">
    <location>
        <begin position="57"/>
        <end position="78"/>
    </location>
</feature>
<feature type="compositionally biased region" description="Polar residues" evidence="1">
    <location>
        <begin position="1001"/>
        <end position="1015"/>
    </location>
</feature>
<organism evidence="4 5">
    <name type="scientific">Croceicoccus mobilis</name>
    <dbReference type="NCBI Taxonomy" id="1703339"/>
    <lineage>
        <taxon>Bacteria</taxon>
        <taxon>Pseudomonadati</taxon>
        <taxon>Pseudomonadota</taxon>
        <taxon>Alphaproteobacteria</taxon>
        <taxon>Sphingomonadales</taxon>
        <taxon>Erythrobacteraceae</taxon>
        <taxon>Croceicoccus</taxon>
    </lineage>
</organism>
<name>A0A916ZA18_9SPHN</name>
<comment type="caution">
    <text evidence="4">The sequence shown here is derived from an EMBL/GenBank/DDBJ whole genome shotgun (WGS) entry which is preliminary data.</text>
</comment>
<feature type="compositionally biased region" description="Low complexity" evidence="1">
    <location>
        <begin position="578"/>
        <end position="590"/>
    </location>
</feature>
<feature type="transmembrane region" description="Helical" evidence="2">
    <location>
        <begin position="359"/>
        <end position="380"/>
    </location>
</feature>
<feature type="region of interest" description="Disordered" evidence="1">
    <location>
        <begin position="561"/>
        <end position="590"/>
    </location>
</feature>
<dbReference type="AlphaFoldDB" id="A0A916ZA18"/>
<evidence type="ECO:0000256" key="1">
    <source>
        <dbReference type="SAM" id="MobiDB-lite"/>
    </source>
</evidence>
<gene>
    <name evidence="4" type="ORF">GCM10010990_35050</name>
</gene>
<feature type="region of interest" description="Disordered" evidence="1">
    <location>
        <begin position="994"/>
        <end position="1015"/>
    </location>
</feature>
<keyword evidence="2" id="KW-0472">Membrane</keyword>
<dbReference type="OrthoDB" id="7413598at2"/>
<feature type="compositionally biased region" description="Gly residues" evidence="1">
    <location>
        <begin position="939"/>
        <end position="948"/>
    </location>
</feature>
<keyword evidence="2" id="KW-1133">Transmembrane helix</keyword>
<feature type="transmembrane region" description="Helical" evidence="2">
    <location>
        <begin position="32"/>
        <end position="51"/>
    </location>
</feature>
<proteinExistence type="predicted"/>
<dbReference type="Proteomes" id="UP000612349">
    <property type="component" value="Unassembled WGS sequence"/>
</dbReference>
<evidence type="ECO:0000313" key="4">
    <source>
        <dbReference type="EMBL" id="GGD82085.1"/>
    </source>
</evidence>
<keyword evidence="2" id="KW-0812">Transmembrane</keyword>
<feature type="domain" description="TraG N-terminal Proteobacteria" evidence="3">
    <location>
        <begin position="3"/>
        <end position="452"/>
    </location>
</feature>
<feature type="region of interest" description="Disordered" evidence="1">
    <location>
        <begin position="692"/>
        <end position="717"/>
    </location>
</feature>
<sequence length="1074" mass="115109">MLEVFTTGGGEYIVNVFNAVAAWTGGGGFRSLLRVVMVMGLIYALLVVAFSMNWRAWLHWFLGATLMYGALIVPTTSVKVTDRLNPSLAPATVANVPIGLAAIASVSSTAGDWLTRTAETVFVMPASLQLSNNGMIYGARLWDKTREYQIRDPRVRANTTEYFKQCLFYDIMLGHENFADLANSNDIMTEMGDGSPARGMRWLNASGASTFVTCQTAYGYLKNTDLPAETAAQLTREGKRSFPGLSDAAARAKLEADLPVIGAAFHGSSQTASQIFQQRALTDAFLEARANLSGADGDTFAMLRAEEQARNTYSSIAQQAMTWVPLLNIVLTVVFYAMFPVIFPLFLFPKTGVTAVKGYFTGFFYLAAWGPLYAVLHMFIMDRTADAMNAAAPGGITMAGMAGIDAVNQDTATIAGFLMMSIPFLAAGMARGAMAVSTQATSMLAPAQSAAEAAAVERTTGNYAYGNLSYQNETGNVVQRNQWNTAPSFSGGFATSHFRRDDGIDKYGFADGGEAYDAGRAIGRLANTPTASSGFGAEVRGVLAQGYNHVQQVRHEESISAAATESRGNDLISAVEQSRSSGSQTGSGVSSSLANVYEASNGLSNNLQTQFGLQQQDSDNISRSSILSGNASASLGTPGGALNPAQLRLGAQVAANAQRATGRTITAEEGFRELYGYVEQQSSSMRAQQVRDDFARTTAGSQDSEVQRASERWSTSLSETRTASVASSNAEDNYERVSRDVSNWESEGFTINRDLSREFTDFETAELAKPENRILADTGLRPGMVVQNAQQAAAESILMQRFSEQRLDQIRDELGVVPEAPSVGLARPGVGGQAGVIDWVTERSGAVRGAGPDVDVRSAAGNESLRKDVEGRISGGDDYVLEGGRQIRSEGVPRYRQARNVRDTVDNRNHATLGETMPIVDRTVAPVVGGVIDAARGAFGKGEGGPGGSPDTFPGGQGSQWARELGLPVKAGARIDNLDRSMYPAMSAVSEESRRLGISPRTVTSGNDSRHVSGSQHYENRALDFRGRDLTVEQGRALARGVQSRLGSGYFVDFEVFPDNPGNNHLHIQRRRGR</sequence>
<feature type="transmembrane region" description="Helical" evidence="2">
    <location>
        <begin position="326"/>
        <end position="347"/>
    </location>
</feature>
<keyword evidence="5" id="KW-1185">Reference proteome</keyword>
<dbReference type="RefSeq" id="WP_066769552.1">
    <property type="nucleotide sequence ID" value="NZ_BMIP01000011.1"/>
</dbReference>